<evidence type="ECO:0000313" key="2">
    <source>
        <dbReference type="EMBL" id="NBH61515.1"/>
    </source>
</evidence>
<dbReference type="AlphaFoldDB" id="A0A845QKD4"/>
<dbReference type="GO" id="GO:0016987">
    <property type="term" value="F:sigma factor activity"/>
    <property type="evidence" value="ECO:0007669"/>
    <property type="project" value="InterPro"/>
</dbReference>
<reference evidence="2 3" key="1">
    <citation type="submission" date="2018-08" db="EMBL/GenBank/DDBJ databases">
        <title>Murine metabolic-syndrome-specific gut microbial biobank.</title>
        <authorList>
            <person name="Liu C."/>
        </authorList>
    </citation>
    <scope>NUCLEOTIDE SEQUENCE [LARGE SCALE GENOMIC DNA]</scope>
    <source>
        <strain evidence="2 3">28</strain>
    </source>
</reference>
<dbReference type="InterPro" id="IPR036388">
    <property type="entry name" value="WH-like_DNA-bd_sf"/>
</dbReference>
<dbReference type="Gene3D" id="1.10.10.10">
    <property type="entry name" value="Winged helix-like DNA-binding domain superfamily/Winged helix DNA-binding domain"/>
    <property type="match status" value="1"/>
</dbReference>
<gene>
    <name evidence="2" type="ORF">D0435_07610</name>
</gene>
<comment type="caution">
    <text evidence="2">The sequence shown here is derived from an EMBL/GenBank/DDBJ whole genome shotgun (WGS) entry which is preliminary data.</text>
</comment>
<dbReference type="EMBL" id="QXWK01000013">
    <property type="protein sequence ID" value="NBH61515.1"/>
    <property type="molecule type" value="Genomic_DNA"/>
</dbReference>
<dbReference type="RefSeq" id="WP_160201800.1">
    <property type="nucleotide sequence ID" value="NZ_QXWK01000013.1"/>
</dbReference>
<protein>
    <submittedName>
        <fullName evidence="2">Sigma-70 family RNA polymerase sigma factor</fullName>
    </submittedName>
</protein>
<feature type="domain" description="RNA polymerase sigma factor 70 region 4 type 2" evidence="1">
    <location>
        <begin position="132"/>
        <end position="181"/>
    </location>
</feature>
<keyword evidence="3" id="KW-1185">Reference proteome</keyword>
<dbReference type="Proteomes" id="UP000446866">
    <property type="component" value="Unassembled WGS sequence"/>
</dbReference>
<dbReference type="InterPro" id="IPR013324">
    <property type="entry name" value="RNA_pol_sigma_r3/r4-like"/>
</dbReference>
<evidence type="ECO:0000313" key="3">
    <source>
        <dbReference type="Proteomes" id="UP000446866"/>
    </source>
</evidence>
<dbReference type="GO" id="GO:0003677">
    <property type="term" value="F:DNA binding"/>
    <property type="evidence" value="ECO:0007669"/>
    <property type="project" value="InterPro"/>
</dbReference>
<evidence type="ECO:0000259" key="1">
    <source>
        <dbReference type="Pfam" id="PF08281"/>
    </source>
</evidence>
<dbReference type="Pfam" id="PF08281">
    <property type="entry name" value="Sigma70_r4_2"/>
    <property type="match status" value="1"/>
</dbReference>
<accession>A0A845QKD4</accession>
<proteinExistence type="predicted"/>
<dbReference type="InterPro" id="IPR013249">
    <property type="entry name" value="RNA_pol_sigma70_r4_t2"/>
</dbReference>
<dbReference type="GO" id="GO:0006352">
    <property type="term" value="P:DNA-templated transcription initiation"/>
    <property type="evidence" value="ECO:0007669"/>
    <property type="project" value="InterPro"/>
</dbReference>
<dbReference type="SUPFAM" id="SSF88659">
    <property type="entry name" value="Sigma3 and sigma4 domains of RNA polymerase sigma factors"/>
    <property type="match status" value="1"/>
</dbReference>
<sequence>MAKSQFDVLKEEFQNECKVINLKYEYEGYIGVEQWAVITELSEKELFEKYPDIISRYIPFVLLSVEQGKAVYEFRRNESKFYKRSLNNEDAFGCDDELIGIFHSEVFVPDFFEQQITEEYEENRYQLKMKLMDKALSTLTEKQYKYLISRYVANKSAREIAEAEGVSHQAIEKHLNAAIKKVKKIFEGFFRK</sequence>
<organism evidence="2 3">
    <name type="scientific">Anaerotruncus colihominis</name>
    <dbReference type="NCBI Taxonomy" id="169435"/>
    <lineage>
        <taxon>Bacteria</taxon>
        <taxon>Bacillati</taxon>
        <taxon>Bacillota</taxon>
        <taxon>Clostridia</taxon>
        <taxon>Eubacteriales</taxon>
        <taxon>Oscillospiraceae</taxon>
        <taxon>Anaerotruncus</taxon>
    </lineage>
</organism>
<name>A0A845QKD4_9FIRM</name>